<dbReference type="EC" id="3.1.3.71" evidence="1"/>
<sequence length="260" mass="28145">MFDQSPFACKLEWGQRGAREAAERGDLIIVVDVLSFSSTVTTAAEYGAVIYPYPPPVNEHARRFAEEIGARMVWGRAESEKFGGPSLSPLTFLPSDEGHKFVMCSLNGAACTWAATKATAVIAGCLRNASAVAAYANEQSAILGADVTVVPCGEQWNDPTEQENRLRPGIEDYLAAGLILSKLNGSKSPEAQVCVGAYEYSRLNVAELIYDSGSGRELRQRGYEADVTHCIQTDRSLAVPVLEEGRFMDKGKNRSAARSE</sequence>
<dbReference type="GO" id="GO:0000287">
    <property type="term" value="F:magnesium ion binding"/>
    <property type="evidence" value="ECO:0007669"/>
    <property type="project" value="InterPro"/>
</dbReference>
<dbReference type="Pfam" id="PF04029">
    <property type="entry name" value="2-ph_phosp"/>
    <property type="match status" value="1"/>
</dbReference>
<dbReference type="InterPro" id="IPR005238">
    <property type="entry name" value="ComB-like"/>
</dbReference>
<dbReference type="EMBL" id="CAJVAS010000009">
    <property type="protein sequence ID" value="CAG7622982.1"/>
    <property type="molecule type" value="Genomic_DNA"/>
</dbReference>
<protein>
    <submittedName>
        <fullName evidence="1">2-phosphosulfolactate phosphatase</fullName>
        <ecNumber evidence="1">3.1.3.71</ecNumber>
    </submittedName>
</protein>
<dbReference type="PANTHER" id="PTHR37311">
    <property type="entry name" value="2-PHOSPHOSULFOLACTATE PHOSPHATASE-RELATED"/>
    <property type="match status" value="1"/>
</dbReference>
<dbReference type="GO" id="GO:0050545">
    <property type="term" value="F:sulfopyruvate decarboxylase activity"/>
    <property type="evidence" value="ECO:0007669"/>
    <property type="project" value="TreeGrafter"/>
</dbReference>
<evidence type="ECO:0000313" key="1">
    <source>
        <dbReference type="EMBL" id="CAG7622982.1"/>
    </source>
</evidence>
<dbReference type="GO" id="GO:0050532">
    <property type="term" value="F:2-phosphosulfolactate phosphatase activity"/>
    <property type="evidence" value="ECO:0007669"/>
    <property type="project" value="UniProtKB-EC"/>
</dbReference>
<organism evidence="1 2">
    <name type="scientific">Paenibacillus solanacearum</name>
    <dbReference type="NCBI Taxonomy" id="2048548"/>
    <lineage>
        <taxon>Bacteria</taxon>
        <taxon>Bacillati</taxon>
        <taxon>Bacillota</taxon>
        <taxon>Bacilli</taxon>
        <taxon>Bacillales</taxon>
        <taxon>Paenibacillaceae</taxon>
        <taxon>Paenibacillus</taxon>
    </lineage>
</organism>
<keyword evidence="2" id="KW-1185">Reference proteome</keyword>
<dbReference type="RefSeq" id="WP_246627409.1">
    <property type="nucleotide sequence ID" value="NZ_CAJVAS010000009.1"/>
</dbReference>
<dbReference type="PANTHER" id="PTHR37311:SF1">
    <property type="entry name" value="2-PHOSPHOSULFOLACTATE PHOSPHATASE-RELATED"/>
    <property type="match status" value="1"/>
</dbReference>
<reference evidence="1" key="1">
    <citation type="submission" date="2021-06" db="EMBL/GenBank/DDBJ databases">
        <authorList>
            <person name="Criscuolo A."/>
        </authorList>
    </citation>
    <scope>NUCLEOTIDE SEQUENCE</scope>
    <source>
        <strain evidence="1">CIP111600</strain>
    </source>
</reference>
<gene>
    <name evidence="1" type="primary">comB_2</name>
    <name evidence="1" type="ORF">PAESOLCIP111_02465</name>
</gene>
<dbReference type="AlphaFoldDB" id="A0A916NQC9"/>
<keyword evidence="1" id="KW-0378">Hydrolase</keyword>
<accession>A0A916NQC9</accession>
<comment type="caution">
    <text evidence="1">The sequence shown here is derived from an EMBL/GenBank/DDBJ whole genome shotgun (WGS) entry which is preliminary data.</text>
</comment>
<dbReference type="Proteomes" id="UP000693672">
    <property type="component" value="Unassembled WGS sequence"/>
</dbReference>
<evidence type="ECO:0000313" key="2">
    <source>
        <dbReference type="Proteomes" id="UP000693672"/>
    </source>
</evidence>
<name>A0A916NQC9_9BACL</name>
<proteinExistence type="predicted"/>